<dbReference type="EMBL" id="PTRA01000001">
    <property type="protein sequence ID" value="PQA60214.1"/>
    <property type="molecule type" value="Genomic_DNA"/>
</dbReference>
<keyword evidence="1" id="KW-0812">Transmembrane</keyword>
<keyword evidence="3" id="KW-0012">Acyltransferase</keyword>
<dbReference type="Pfam" id="PF01757">
    <property type="entry name" value="Acyl_transf_3"/>
    <property type="match status" value="1"/>
</dbReference>
<dbReference type="AlphaFoldDB" id="A0A2S7IR79"/>
<proteinExistence type="predicted"/>
<feature type="transmembrane region" description="Helical" evidence="1">
    <location>
        <begin position="166"/>
        <end position="184"/>
    </location>
</feature>
<feature type="transmembrane region" description="Helical" evidence="1">
    <location>
        <begin position="85"/>
        <end position="107"/>
    </location>
</feature>
<comment type="caution">
    <text evidence="3">The sequence shown here is derived from an EMBL/GenBank/DDBJ whole genome shotgun (WGS) entry which is preliminary data.</text>
</comment>
<reference evidence="4" key="1">
    <citation type="submission" date="2018-02" db="EMBL/GenBank/DDBJ databases">
        <title>Genome sequencing of Solimonas sp. HR-BB.</title>
        <authorList>
            <person name="Lee Y."/>
            <person name="Jeon C.O."/>
        </authorList>
    </citation>
    <scope>NUCLEOTIDE SEQUENCE [LARGE SCALE GENOMIC DNA]</scope>
    <source>
        <strain evidence="4">HR-U</strain>
    </source>
</reference>
<keyword evidence="1" id="KW-0472">Membrane</keyword>
<feature type="transmembrane region" description="Helical" evidence="1">
    <location>
        <begin position="204"/>
        <end position="225"/>
    </location>
</feature>
<keyword evidence="1" id="KW-1133">Transmembrane helix</keyword>
<accession>A0A2S7IR79</accession>
<keyword evidence="4" id="KW-1185">Reference proteome</keyword>
<feature type="domain" description="Acyltransferase 3" evidence="2">
    <location>
        <begin position="25"/>
        <end position="252"/>
    </location>
</feature>
<evidence type="ECO:0000256" key="1">
    <source>
        <dbReference type="SAM" id="Phobius"/>
    </source>
</evidence>
<organism evidence="3 4">
    <name type="scientific">Siphonobacter curvatus</name>
    <dbReference type="NCBI Taxonomy" id="2094562"/>
    <lineage>
        <taxon>Bacteria</taxon>
        <taxon>Pseudomonadati</taxon>
        <taxon>Bacteroidota</taxon>
        <taxon>Cytophagia</taxon>
        <taxon>Cytophagales</taxon>
        <taxon>Cytophagaceae</taxon>
        <taxon>Siphonobacter</taxon>
    </lineage>
</organism>
<feature type="transmembrane region" description="Helical" evidence="1">
    <location>
        <begin position="143"/>
        <end position="160"/>
    </location>
</feature>
<dbReference type="InterPro" id="IPR002656">
    <property type="entry name" value="Acyl_transf_3_dom"/>
</dbReference>
<protein>
    <submittedName>
        <fullName evidence="3">Acyltransferase</fullName>
    </submittedName>
</protein>
<feature type="transmembrane region" description="Helical" evidence="1">
    <location>
        <begin position="113"/>
        <end position="131"/>
    </location>
</feature>
<evidence type="ECO:0000313" key="3">
    <source>
        <dbReference type="EMBL" id="PQA60214.1"/>
    </source>
</evidence>
<feature type="transmembrane region" description="Helical" evidence="1">
    <location>
        <begin position="237"/>
        <end position="256"/>
    </location>
</feature>
<dbReference type="Proteomes" id="UP000239590">
    <property type="component" value="Unassembled WGS sequence"/>
</dbReference>
<gene>
    <name evidence="3" type="ORF">C5O19_11530</name>
</gene>
<keyword evidence="3" id="KW-0808">Transferase</keyword>
<evidence type="ECO:0000259" key="2">
    <source>
        <dbReference type="Pfam" id="PF01757"/>
    </source>
</evidence>
<dbReference type="GO" id="GO:0016747">
    <property type="term" value="F:acyltransferase activity, transferring groups other than amino-acyl groups"/>
    <property type="evidence" value="ECO:0007669"/>
    <property type="project" value="InterPro"/>
</dbReference>
<sequence length="271" mass="31695">MIELLKGSAAHFITIYQPINPDNTVFTFFTNLFLLNSIKWQGINNVSWNSPSWSISAEMCSYILYASVTLLLVRNRKNTLQTIIYAIILLSSLLVLLVVTQTASIVYTYNYGFLRGFIGFFTGVLCCKTYVYTYSFISSRSNIFFSWAETLVVLLVMISIYFQKQWLQLSIIYELIFFLTILIFSHERGFISHYLVQQPVLRKIALYSYSIYLTHGLINTLFNILFVRILKFDSSDYSYLFIANYILVFFVSSWSYHTIEKRFYKRTSAIT</sequence>
<name>A0A2S7IR79_9BACT</name>
<evidence type="ECO:0000313" key="4">
    <source>
        <dbReference type="Proteomes" id="UP000239590"/>
    </source>
</evidence>